<evidence type="ECO:0000313" key="12">
    <source>
        <dbReference type="EMBL" id="CDV96388.1"/>
    </source>
</evidence>
<dbReference type="EC" id="5.6.2.3" evidence="9"/>
<name>A0A098AUY6_DESHA</name>
<evidence type="ECO:0000256" key="10">
    <source>
        <dbReference type="ARBA" id="ARBA00048954"/>
    </source>
</evidence>
<dbReference type="GO" id="GO:0043139">
    <property type="term" value="F:5'-3' DNA helicase activity"/>
    <property type="evidence" value="ECO:0007669"/>
    <property type="project" value="UniProtKB-EC"/>
</dbReference>
<organism evidence="12">
    <name type="scientific">Desulfitobacterium hafniense</name>
    <name type="common">Desulfitobacterium frappieri</name>
    <dbReference type="NCBI Taxonomy" id="49338"/>
    <lineage>
        <taxon>Bacteria</taxon>
        <taxon>Bacillati</taxon>
        <taxon>Bacillota</taxon>
        <taxon>Clostridia</taxon>
        <taxon>Eubacteriales</taxon>
        <taxon>Desulfitobacteriaceae</taxon>
        <taxon>Desulfitobacterium</taxon>
    </lineage>
</organism>
<sequence>MKMSYFDYESERSIIAAMLESEESLIEASATMRTEDFYEPRHQAMFDILASLYAQAIKPTYLEMLKEGHKRGTFSKPEDREYAKQTIGFHVSATQLPYWLKNVKDKARLRKMRKDFIRLAEEMKNPVVDVDKLVQDATEVIMRLTIDNAEKIESGAELVQTGKQVIEERISNKGKLQGIPTGIGKLNRLTGGWKAGDLIIVAAESGKGKTAFAQNFISIACFGSDTPTLYINSEMSRQQVILRFASMISGVNNDLIKFGEISGEQKRQIFDSLDFVEKSPFYHYHSPSLNLQKVLSAIRKMHVQKGVQLVILDYIGRLDRTDKNSKEWEEVYQIVKALKTLAGELGMAVMVLAQLNDDGTLQVAKRMKNESDIYIKLLPMSSEEQTEASQKARENGWRMNPNYWIFVEKNRDGQADVLVPALFKKEVLRVIDVANV</sequence>
<dbReference type="GO" id="GO:0003677">
    <property type="term" value="F:DNA binding"/>
    <property type="evidence" value="ECO:0007669"/>
    <property type="project" value="UniProtKB-KW"/>
</dbReference>
<dbReference type="AlphaFoldDB" id="A0A098AUY6"/>
<evidence type="ECO:0000256" key="8">
    <source>
        <dbReference type="ARBA" id="ARBA00023235"/>
    </source>
</evidence>
<keyword evidence="7" id="KW-0238">DNA-binding</keyword>
<protein>
    <recommendedName>
        <fullName evidence="9">DNA 5'-3' helicase</fullName>
        <ecNumber evidence="9">5.6.2.3</ecNumber>
    </recommendedName>
</protein>
<keyword evidence="5 12" id="KW-0347">Helicase</keyword>
<dbReference type="Pfam" id="PF03796">
    <property type="entry name" value="DnaB_C"/>
    <property type="match status" value="1"/>
</dbReference>
<proteinExistence type="inferred from homology"/>
<evidence type="ECO:0000256" key="5">
    <source>
        <dbReference type="ARBA" id="ARBA00022806"/>
    </source>
</evidence>
<dbReference type="InterPro" id="IPR027417">
    <property type="entry name" value="P-loop_NTPase"/>
</dbReference>
<evidence type="ECO:0000256" key="9">
    <source>
        <dbReference type="ARBA" id="ARBA00044969"/>
    </source>
</evidence>
<dbReference type="GO" id="GO:0016787">
    <property type="term" value="F:hydrolase activity"/>
    <property type="evidence" value="ECO:0007669"/>
    <property type="project" value="UniProtKB-KW"/>
</dbReference>
<evidence type="ECO:0000256" key="7">
    <source>
        <dbReference type="ARBA" id="ARBA00023125"/>
    </source>
</evidence>
<gene>
    <name evidence="12" type="ORF">DPCES_5390</name>
</gene>
<evidence type="ECO:0000256" key="4">
    <source>
        <dbReference type="ARBA" id="ARBA00022801"/>
    </source>
</evidence>
<keyword evidence="2" id="KW-0235">DNA replication</keyword>
<reference evidence="12" key="1">
    <citation type="submission" date="2014-07" db="EMBL/GenBank/DDBJ databases">
        <authorList>
            <person name="Hornung V.Bastian."/>
        </authorList>
    </citation>
    <scope>NUCLEOTIDE SEQUENCE</scope>
    <source>
        <strain evidence="12">PCE-S</strain>
    </source>
</reference>
<dbReference type="Pfam" id="PF00772">
    <property type="entry name" value="DnaB"/>
    <property type="match status" value="1"/>
</dbReference>
<evidence type="ECO:0000256" key="2">
    <source>
        <dbReference type="ARBA" id="ARBA00022705"/>
    </source>
</evidence>
<dbReference type="PANTHER" id="PTHR30153:SF2">
    <property type="entry name" value="REPLICATIVE DNA HELICASE"/>
    <property type="match status" value="1"/>
</dbReference>
<dbReference type="Gene3D" id="1.10.860.10">
    <property type="entry name" value="DNAb Helicase, Chain A"/>
    <property type="match status" value="1"/>
</dbReference>
<dbReference type="InterPro" id="IPR007694">
    <property type="entry name" value="DNA_helicase_DnaB-like_C"/>
</dbReference>
<dbReference type="EMBL" id="LK996027">
    <property type="protein sequence ID" value="CDV96388.1"/>
    <property type="molecule type" value="Genomic_DNA"/>
</dbReference>
<keyword evidence="8" id="KW-0413">Isomerase</keyword>
<dbReference type="SUPFAM" id="SSF48024">
    <property type="entry name" value="N-terminal domain of DnaB helicase"/>
    <property type="match status" value="1"/>
</dbReference>
<dbReference type="SUPFAM" id="SSF52540">
    <property type="entry name" value="P-loop containing nucleoside triphosphate hydrolases"/>
    <property type="match status" value="1"/>
</dbReference>
<dbReference type="GO" id="GO:0006260">
    <property type="term" value="P:DNA replication"/>
    <property type="evidence" value="ECO:0007669"/>
    <property type="project" value="UniProtKB-KW"/>
</dbReference>
<dbReference type="PATRIC" id="fig|49338.4.peg.5802"/>
<evidence type="ECO:0000256" key="3">
    <source>
        <dbReference type="ARBA" id="ARBA00022741"/>
    </source>
</evidence>
<dbReference type="GO" id="GO:0005524">
    <property type="term" value="F:ATP binding"/>
    <property type="evidence" value="ECO:0007669"/>
    <property type="project" value="UniProtKB-KW"/>
</dbReference>
<dbReference type="PANTHER" id="PTHR30153">
    <property type="entry name" value="REPLICATIVE DNA HELICASE DNAB"/>
    <property type="match status" value="1"/>
</dbReference>
<dbReference type="InterPro" id="IPR016136">
    <property type="entry name" value="DNA_helicase_N/primase_C"/>
</dbReference>
<dbReference type="PROSITE" id="PS51199">
    <property type="entry name" value="SF4_HELICASE"/>
    <property type="match status" value="1"/>
</dbReference>
<keyword evidence="6" id="KW-0067">ATP-binding</keyword>
<accession>A0A098AUY6</accession>
<evidence type="ECO:0000259" key="11">
    <source>
        <dbReference type="PROSITE" id="PS51199"/>
    </source>
</evidence>
<dbReference type="Gene3D" id="3.40.50.300">
    <property type="entry name" value="P-loop containing nucleotide triphosphate hydrolases"/>
    <property type="match status" value="1"/>
</dbReference>
<dbReference type="InterPro" id="IPR036185">
    <property type="entry name" value="DNA_heli_DnaB-like_N_sf"/>
</dbReference>
<dbReference type="GO" id="GO:0005829">
    <property type="term" value="C:cytosol"/>
    <property type="evidence" value="ECO:0007669"/>
    <property type="project" value="TreeGrafter"/>
</dbReference>
<comment type="similarity">
    <text evidence="1">Belongs to the helicase family. DnaB subfamily.</text>
</comment>
<evidence type="ECO:0000256" key="6">
    <source>
        <dbReference type="ARBA" id="ARBA00022840"/>
    </source>
</evidence>
<evidence type="ECO:0000256" key="1">
    <source>
        <dbReference type="ARBA" id="ARBA00008428"/>
    </source>
</evidence>
<keyword evidence="3" id="KW-0547">Nucleotide-binding</keyword>
<feature type="domain" description="SF4 helicase" evidence="11">
    <location>
        <begin position="172"/>
        <end position="377"/>
    </location>
</feature>
<keyword evidence="4" id="KW-0378">Hydrolase</keyword>
<comment type="catalytic activity">
    <reaction evidence="10">
        <text>ATP + H2O = ADP + phosphate + H(+)</text>
        <dbReference type="Rhea" id="RHEA:13065"/>
        <dbReference type="ChEBI" id="CHEBI:15377"/>
        <dbReference type="ChEBI" id="CHEBI:15378"/>
        <dbReference type="ChEBI" id="CHEBI:30616"/>
        <dbReference type="ChEBI" id="CHEBI:43474"/>
        <dbReference type="ChEBI" id="CHEBI:456216"/>
        <dbReference type="EC" id="5.6.2.3"/>
    </reaction>
</comment>
<dbReference type="InterPro" id="IPR007693">
    <property type="entry name" value="DNA_helicase_DnaB-like_N"/>
</dbReference>